<dbReference type="PANTHER" id="PTHR10443:SF12">
    <property type="entry name" value="DIPEPTIDASE"/>
    <property type="match status" value="1"/>
</dbReference>
<dbReference type="EMBL" id="MCIA01000035">
    <property type="protein sequence ID" value="RKD28189.1"/>
    <property type="molecule type" value="Genomic_DNA"/>
</dbReference>
<sequence length="330" mass="37865">MKVIDMHCDTISELYYRREQGKAYSLLKNDCHIDLERMKKGDYYLQNFALFTELTKHERPFEYCIKLVDLFYTEMTKHEDLIGVVTRYKDIERNKNEGKMSALLTIEEGGVCQGEIAFLRSFYRLGVRMMTLTWNHKNELASPNRIWQENGQAFFEPDTEHGLTDKGIEFLNEMEALGMIVDVSHLSDAGIEDVFKYTHKPFVASHSNARAVASNPRNLTDDMIKRLSERGGVTGINYCAAFLYNWKKGEGEISRVEHMVAHIKHMKQIGGIQCIGLGSDFDGIGGELEMKSPEDLPVLEAAMKKEGFTDSEIEAVFYKNVLRVYEEILN</sequence>
<dbReference type="Pfam" id="PF01244">
    <property type="entry name" value="Peptidase_M19"/>
    <property type="match status" value="1"/>
</dbReference>
<dbReference type="InterPro" id="IPR008257">
    <property type="entry name" value="Pept_M19"/>
</dbReference>
<dbReference type="Proteomes" id="UP000284277">
    <property type="component" value="Unassembled WGS sequence"/>
</dbReference>
<dbReference type="InterPro" id="IPR032466">
    <property type="entry name" value="Metal_Hydrolase"/>
</dbReference>
<evidence type="ECO:0000313" key="1">
    <source>
        <dbReference type="EMBL" id="RKD28189.1"/>
    </source>
</evidence>
<name>A0A419SSG3_9FIRM</name>
<dbReference type="OrthoDB" id="9804920at2"/>
<dbReference type="CDD" id="cd01301">
    <property type="entry name" value="rDP_like"/>
    <property type="match status" value="1"/>
</dbReference>
<organism evidence="1 2">
    <name type="scientific">Lacrimispora algidixylanolytica</name>
    <dbReference type="NCBI Taxonomy" id="94868"/>
    <lineage>
        <taxon>Bacteria</taxon>
        <taxon>Bacillati</taxon>
        <taxon>Bacillota</taxon>
        <taxon>Clostridia</taxon>
        <taxon>Lachnospirales</taxon>
        <taxon>Lachnospiraceae</taxon>
        <taxon>Lacrimispora</taxon>
    </lineage>
</organism>
<dbReference type="AlphaFoldDB" id="A0A419SSG3"/>
<comment type="caution">
    <text evidence="1">The sequence shown here is derived from an EMBL/GenBank/DDBJ whole genome shotgun (WGS) entry which is preliminary data.</text>
</comment>
<reference evidence="1 2" key="1">
    <citation type="submission" date="2016-08" db="EMBL/GenBank/DDBJ databases">
        <title>A new outlook on sporulation: Clostridium algidixylanolyticum.</title>
        <authorList>
            <person name="Poppleton D.I."/>
            <person name="Gribaldo S."/>
        </authorList>
    </citation>
    <scope>NUCLEOTIDE SEQUENCE [LARGE SCALE GENOMIC DNA]</scope>
    <source>
        <strain evidence="1 2">SPL73</strain>
    </source>
</reference>
<dbReference type="PROSITE" id="PS51365">
    <property type="entry name" value="RENAL_DIPEPTIDASE_2"/>
    <property type="match status" value="1"/>
</dbReference>
<dbReference type="SUPFAM" id="SSF51556">
    <property type="entry name" value="Metallo-dependent hydrolases"/>
    <property type="match status" value="1"/>
</dbReference>
<dbReference type="GO" id="GO:0006508">
    <property type="term" value="P:proteolysis"/>
    <property type="evidence" value="ECO:0007669"/>
    <property type="project" value="InterPro"/>
</dbReference>
<protein>
    <submittedName>
        <fullName evidence="1">Peptidase M19</fullName>
    </submittedName>
</protein>
<gene>
    <name evidence="1" type="ORF">BET01_11675</name>
</gene>
<accession>A0A419SSG3</accession>
<dbReference type="GO" id="GO:0070573">
    <property type="term" value="F:metallodipeptidase activity"/>
    <property type="evidence" value="ECO:0007669"/>
    <property type="project" value="InterPro"/>
</dbReference>
<evidence type="ECO:0000313" key="2">
    <source>
        <dbReference type="Proteomes" id="UP000284277"/>
    </source>
</evidence>
<proteinExistence type="predicted"/>
<dbReference type="RefSeq" id="WP_120198818.1">
    <property type="nucleotide sequence ID" value="NZ_MCIA01000035.1"/>
</dbReference>
<dbReference type="Gene3D" id="3.20.20.140">
    <property type="entry name" value="Metal-dependent hydrolases"/>
    <property type="match status" value="1"/>
</dbReference>
<dbReference type="PANTHER" id="PTHR10443">
    <property type="entry name" value="MICROSOMAL DIPEPTIDASE"/>
    <property type="match status" value="1"/>
</dbReference>
<keyword evidence="2" id="KW-1185">Reference proteome</keyword>